<evidence type="ECO:0000256" key="2">
    <source>
        <dbReference type="ARBA" id="ARBA00022448"/>
    </source>
</evidence>
<feature type="compositionally biased region" description="Basic and acidic residues" evidence="5">
    <location>
        <begin position="260"/>
        <end position="269"/>
    </location>
</feature>
<dbReference type="InterPro" id="IPR050319">
    <property type="entry name" value="ABC_transp_ATP-bind"/>
</dbReference>
<dbReference type="CDD" id="cd03257">
    <property type="entry name" value="ABC_NikE_OppD_transporters"/>
    <property type="match status" value="1"/>
</dbReference>
<dbReference type="InterPro" id="IPR013563">
    <property type="entry name" value="Oligopep_ABC_C"/>
</dbReference>
<evidence type="ECO:0000313" key="7">
    <source>
        <dbReference type="EMBL" id="SNR81077.1"/>
    </source>
</evidence>
<keyword evidence="2" id="KW-0813">Transport</keyword>
<dbReference type="InterPro" id="IPR003439">
    <property type="entry name" value="ABC_transporter-like_ATP-bd"/>
</dbReference>
<dbReference type="InterPro" id="IPR027417">
    <property type="entry name" value="P-loop_NTPase"/>
</dbReference>
<dbReference type="FunFam" id="3.40.50.300:FF:000016">
    <property type="entry name" value="Oligopeptide ABC transporter ATP-binding component"/>
    <property type="match status" value="1"/>
</dbReference>
<dbReference type="PANTHER" id="PTHR43776">
    <property type="entry name" value="TRANSPORT ATP-BINDING PROTEIN"/>
    <property type="match status" value="1"/>
</dbReference>
<evidence type="ECO:0000256" key="1">
    <source>
        <dbReference type="ARBA" id="ARBA00005417"/>
    </source>
</evidence>
<dbReference type="RefSeq" id="WP_089273147.1">
    <property type="nucleotide sequence ID" value="NZ_FZOC01000002.1"/>
</dbReference>
<dbReference type="GO" id="GO:0016887">
    <property type="term" value="F:ATP hydrolysis activity"/>
    <property type="evidence" value="ECO:0007669"/>
    <property type="project" value="InterPro"/>
</dbReference>
<dbReference type="PROSITE" id="PS50893">
    <property type="entry name" value="ABC_TRANSPORTER_2"/>
    <property type="match status" value="1"/>
</dbReference>
<dbReference type="Gene3D" id="3.40.50.300">
    <property type="entry name" value="P-loop containing nucleotide triphosphate hydrolases"/>
    <property type="match status" value="1"/>
</dbReference>
<dbReference type="GO" id="GO:0005524">
    <property type="term" value="F:ATP binding"/>
    <property type="evidence" value="ECO:0007669"/>
    <property type="project" value="UniProtKB-KW"/>
</dbReference>
<dbReference type="PROSITE" id="PS00211">
    <property type="entry name" value="ABC_TRANSPORTER_1"/>
    <property type="match status" value="1"/>
</dbReference>
<comment type="similarity">
    <text evidence="1">Belongs to the ABC transporter superfamily.</text>
</comment>
<evidence type="ECO:0000313" key="8">
    <source>
        <dbReference type="Proteomes" id="UP000198324"/>
    </source>
</evidence>
<dbReference type="PANTHER" id="PTHR43776:SF7">
    <property type="entry name" value="D,D-DIPEPTIDE TRANSPORT ATP-BINDING PROTEIN DDPF-RELATED"/>
    <property type="match status" value="1"/>
</dbReference>
<dbReference type="Proteomes" id="UP000198324">
    <property type="component" value="Unassembled WGS sequence"/>
</dbReference>
<evidence type="ECO:0000256" key="4">
    <source>
        <dbReference type="ARBA" id="ARBA00022840"/>
    </source>
</evidence>
<dbReference type="SMART" id="SM00382">
    <property type="entry name" value="AAA"/>
    <property type="match status" value="1"/>
</dbReference>
<keyword evidence="3" id="KW-0547">Nucleotide-binding</keyword>
<proteinExistence type="inferred from homology"/>
<feature type="compositionally biased region" description="Pro residues" evidence="5">
    <location>
        <begin position="273"/>
        <end position="282"/>
    </location>
</feature>
<dbReference type="GO" id="GO:0015833">
    <property type="term" value="P:peptide transport"/>
    <property type="evidence" value="ECO:0007669"/>
    <property type="project" value="InterPro"/>
</dbReference>
<organism evidence="7 8">
    <name type="scientific">Humidesulfovibrio mexicanus</name>
    <dbReference type="NCBI Taxonomy" id="147047"/>
    <lineage>
        <taxon>Bacteria</taxon>
        <taxon>Pseudomonadati</taxon>
        <taxon>Thermodesulfobacteriota</taxon>
        <taxon>Desulfovibrionia</taxon>
        <taxon>Desulfovibrionales</taxon>
        <taxon>Desulfovibrionaceae</taxon>
        <taxon>Humidesulfovibrio</taxon>
    </lineage>
</organism>
<name>A0A238ZCL1_9BACT</name>
<evidence type="ECO:0000256" key="3">
    <source>
        <dbReference type="ARBA" id="ARBA00022741"/>
    </source>
</evidence>
<gene>
    <name evidence="7" type="ORF">SAMN04488503_1431</name>
</gene>
<feature type="domain" description="ABC transporter" evidence="6">
    <location>
        <begin position="5"/>
        <end position="252"/>
    </location>
</feature>
<dbReference type="NCBIfam" id="TIGR01727">
    <property type="entry name" value="oligo_HPY"/>
    <property type="match status" value="1"/>
</dbReference>
<dbReference type="OrthoDB" id="9809450at2"/>
<protein>
    <submittedName>
        <fullName evidence="7">Peptide/nickel transport system ATP-binding protein</fullName>
    </submittedName>
</protein>
<accession>A0A238ZCL1</accession>
<dbReference type="GO" id="GO:0055085">
    <property type="term" value="P:transmembrane transport"/>
    <property type="evidence" value="ECO:0007669"/>
    <property type="project" value="UniProtKB-ARBA"/>
</dbReference>
<dbReference type="AlphaFoldDB" id="A0A238ZCL1"/>
<dbReference type="Pfam" id="PF00005">
    <property type="entry name" value="ABC_tran"/>
    <property type="match status" value="1"/>
</dbReference>
<feature type="region of interest" description="Disordered" evidence="5">
    <location>
        <begin position="256"/>
        <end position="284"/>
    </location>
</feature>
<reference evidence="7 8" key="1">
    <citation type="submission" date="2017-06" db="EMBL/GenBank/DDBJ databases">
        <authorList>
            <person name="Kim H.J."/>
            <person name="Triplett B.A."/>
        </authorList>
    </citation>
    <scope>NUCLEOTIDE SEQUENCE [LARGE SCALE GENOMIC DNA]</scope>
    <source>
        <strain evidence="7 8">DSM 13116</strain>
    </source>
</reference>
<dbReference type="SUPFAM" id="SSF52540">
    <property type="entry name" value="P-loop containing nucleoside triphosphate hydrolases"/>
    <property type="match status" value="1"/>
</dbReference>
<sequence>MSALLELFEVSRTYVASRGLLGLHHGQVRAVDGVSLAVRQGESLGLVGESGCGKSTLARCAMGLEPLSGGRVAFQDRDIRAWPEKDLRRQMQMIFQDPYSSLNPRMRIGAIVAEPLDIHNIGNKAERKSRVLELLRLVGLPDSMAGRYPHQLSGGQRQRVAVARALALNPALVVCDEPVSALDVSIQAQVLLLLQDLREKLGLTYLFISHDLAVVGQVCDRIAVMYLGRVVEAAPALALINGPRHPYTAALLSAVPVPDPGRRPERQHLAGEPPSPLDPPTGCPFHPRCPKAMKRCAKEFPPAFDTADPAQPGDGPRFAHCWLHAPQT</sequence>
<keyword evidence="4 7" id="KW-0067">ATP-binding</keyword>
<keyword evidence="8" id="KW-1185">Reference proteome</keyword>
<dbReference type="InterPro" id="IPR003593">
    <property type="entry name" value="AAA+_ATPase"/>
</dbReference>
<dbReference type="EMBL" id="FZOC01000002">
    <property type="protein sequence ID" value="SNR81077.1"/>
    <property type="molecule type" value="Genomic_DNA"/>
</dbReference>
<evidence type="ECO:0000256" key="5">
    <source>
        <dbReference type="SAM" id="MobiDB-lite"/>
    </source>
</evidence>
<dbReference type="InterPro" id="IPR017871">
    <property type="entry name" value="ABC_transporter-like_CS"/>
</dbReference>
<evidence type="ECO:0000259" key="6">
    <source>
        <dbReference type="PROSITE" id="PS50893"/>
    </source>
</evidence>
<dbReference type="Pfam" id="PF08352">
    <property type="entry name" value="oligo_HPY"/>
    <property type="match status" value="1"/>
</dbReference>